<reference evidence="1 2" key="1">
    <citation type="submission" date="2017-12" db="EMBL/GenBank/DDBJ databases">
        <title>Chromulinavorax destructans is a abundant pathogen of dominant heterotrophic picoflagllates.</title>
        <authorList>
            <person name="Deeg C.M."/>
            <person name="Zimmer M."/>
            <person name="Suttle C.A."/>
        </authorList>
    </citation>
    <scope>NUCLEOTIDE SEQUENCE [LARGE SCALE GENOMIC DNA]</scope>
    <source>
        <strain evidence="1 2">SeV1</strain>
    </source>
</reference>
<dbReference type="KEGG" id="cdes:C0J27_04020"/>
<proteinExistence type="predicted"/>
<sequence>MNIYPIIFAMLYFYSFPVMMHKQCANLDSCQAIEKCIFIKKDSMLNQDAVDEQENLTTFLYNIENKFKEMNCHHHESFDDDTV</sequence>
<evidence type="ECO:0000313" key="2">
    <source>
        <dbReference type="Proteomes" id="UP000254834"/>
    </source>
</evidence>
<dbReference type="RefSeq" id="WP_115585899.1">
    <property type="nucleotide sequence ID" value="NZ_CP025544.1"/>
</dbReference>
<keyword evidence="2" id="KW-1185">Reference proteome</keyword>
<gene>
    <name evidence="1" type="ORF">C0J27_04020</name>
</gene>
<name>A0A345ZC67_9BACT</name>
<accession>A0A345ZC67</accession>
<evidence type="ECO:0000313" key="1">
    <source>
        <dbReference type="EMBL" id="AXK60884.1"/>
    </source>
</evidence>
<organism evidence="1 2">
    <name type="scientific">Candidatus Chromulinivorax destructor</name>
    <dbReference type="NCBI Taxonomy" id="2066483"/>
    <lineage>
        <taxon>Bacteria</taxon>
        <taxon>Candidatus Babelota</taxon>
        <taxon>Candidatus Babeliae</taxon>
        <taxon>Candidatus Babeliales</taxon>
        <taxon>Candidatus Chromulinivoraceae</taxon>
        <taxon>Candidatus Chromulinivorax</taxon>
    </lineage>
</organism>
<dbReference type="Proteomes" id="UP000254834">
    <property type="component" value="Chromosome"/>
</dbReference>
<dbReference type="AlphaFoldDB" id="A0A345ZC67"/>
<dbReference type="EMBL" id="CP025544">
    <property type="protein sequence ID" value="AXK60884.1"/>
    <property type="molecule type" value="Genomic_DNA"/>
</dbReference>
<protein>
    <submittedName>
        <fullName evidence="1">Uncharacterized protein</fullName>
    </submittedName>
</protein>